<sequence length="309" mass="34445">MESTLHPRNRHHSRYDFAVLTKESPELAKFVSLNKFGDESIDFANPAAVKSLNQALLKHFYQIDHWDIPEGYLCPPIPGRADYLHYAADLLASCNDQIIPKGPKVKVLDIGIGANCVYPIIGHQEYGWGFVGSEIDPVALKSAKNIANINPSLKNAIEVRLQTAKNTIFKGIIHKQERFDLSICNPPFHASAAAALAGSQRKVRNLGNKNYAKPTLNFGGQASELWTEGGEVGFISKMIEESKLYAQQCFWFTTLVSKSENLPAIYAILNRAGVVETRTNNMTTGNKVSRIVAWTFLSVDQQKVWVKNW</sequence>
<dbReference type="GO" id="GO:0070475">
    <property type="term" value="P:rRNA base methylation"/>
    <property type="evidence" value="ECO:0007669"/>
    <property type="project" value="TreeGrafter"/>
</dbReference>
<dbReference type="FunFam" id="3.40.50.150:FF:000045">
    <property type="entry name" value="Ribosomal RNA large subunit methyltransferase F"/>
    <property type="match status" value="1"/>
</dbReference>
<evidence type="ECO:0000256" key="5">
    <source>
        <dbReference type="ARBA" id="ARBA00022691"/>
    </source>
</evidence>
<dbReference type="InterPro" id="IPR010286">
    <property type="entry name" value="METTL16/RlmF"/>
</dbReference>
<proteinExistence type="inferred from homology"/>
<evidence type="ECO:0000256" key="6">
    <source>
        <dbReference type="HAMAP-Rule" id="MF_01848"/>
    </source>
</evidence>
<organism evidence="7 8">
    <name type="scientific">Pedobacter insulae</name>
    <dbReference type="NCBI Taxonomy" id="414048"/>
    <lineage>
        <taxon>Bacteria</taxon>
        <taxon>Pseudomonadati</taxon>
        <taxon>Bacteroidota</taxon>
        <taxon>Sphingobacteriia</taxon>
        <taxon>Sphingobacteriales</taxon>
        <taxon>Sphingobacteriaceae</taxon>
        <taxon>Pedobacter</taxon>
    </lineage>
</organism>
<dbReference type="GO" id="GO:0005737">
    <property type="term" value="C:cytoplasm"/>
    <property type="evidence" value="ECO:0007669"/>
    <property type="project" value="UniProtKB-SubCell"/>
</dbReference>
<dbReference type="InterPro" id="IPR016909">
    <property type="entry name" value="rRNA_lsu_MeTfrase_F"/>
</dbReference>
<evidence type="ECO:0000256" key="3">
    <source>
        <dbReference type="ARBA" id="ARBA00022603"/>
    </source>
</evidence>
<evidence type="ECO:0000256" key="1">
    <source>
        <dbReference type="ARBA" id="ARBA00022490"/>
    </source>
</evidence>
<name>A0A1I3ACL0_9SPHI</name>
<evidence type="ECO:0000313" key="8">
    <source>
        <dbReference type="Proteomes" id="UP000199666"/>
    </source>
</evidence>
<dbReference type="EMBL" id="FOPP01000014">
    <property type="protein sequence ID" value="SFH47824.1"/>
    <property type="molecule type" value="Genomic_DNA"/>
</dbReference>
<dbReference type="PIRSF" id="PIRSF029038">
    <property type="entry name" value="Mtase_YbiN_prd"/>
    <property type="match status" value="1"/>
</dbReference>
<dbReference type="Gene3D" id="3.40.50.150">
    <property type="entry name" value="Vaccinia Virus protein VP39"/>
    <property type="match status" value="1"/>
</dbReference>
<dbReference type="HAMAP" id="MF_01848">
    <property type="entry name" value="23SrRNA_methyltr_F"/>
    <property type="match status" value="1"/>
</dbReference>
<comment type="subcellular location">
    <subcellularLocation>
        <location evidence="6">Cytoplasm</location>
    </subcellularLocation>
</comment>
<keyword evidence="1 6" id="KW-0963">Cytoplasm</keyword>
<dbReference type="InterPro" id="IPR029063">
    <property type="entry name" value="SAM-dependent_MTases_sf"/>
</dbReference>
<dbReference type="PANTHER" id="PTHR13393:SF0">
    <property type="entry name" value="RNA N6-ADENOSINE-METHYLTRANSFERASE METTL16"/>
    <property type="match status" value="1"/>
</dbReference>
<gene>
    <name evidence="6" type="primary">rlmF</name>
    <name evidence="7" type="ORF">SAMN04489864_1147</name>
</gene>
<dbReference type="Pfam" id="PF05971">
    <property type="entry name" value="Methyltransf_10"/>
    <property type="match status" value="1"/>
</dbReference>
<comment type="function">
    <text evidence="6">Specifically methylates the adenine in position 1618 of 23S rRNA.</text>
</comment>
<keyword evidence="2 6" id="KW-0698">rRNA processing</keyword>
<dbReference type="STRING" id="414048.SAMN04489864_1147"/>
<dbReference type="EC" id="2.1.1.181" evidence="6"/>
<keyword evidence="3 6" id="KW-0489">Methyltransferase</keyword>
<dbReference type="AlphaFoldDB" id="A0A1I3ACL0"/>
<keyword evidence="5 6" id="KW-0949">S-adenosyl-L-methionine</keyword>
<dbReference type="PANTHER" id="PTHR13393">
    <property type="entry name" value="SAM-DEPENDENT METHYLTRANSFERASE"/>
    <property type="match status" value="1"/>
</dbReference>
<dbReference type="Proteomes" id="UP000199666">
    <property type="component" value="Unassembled WGS sequence"/>
</dbReference>
<dbReference type="OrthoDB" id="1115728at2"/>
<protein>
    <recommendedName>
        <fullName evidence="6">Ribosomal RNA large subunit methyltransferase F</fullName>
        <ecNumber evidence="6">2.1.1.181</ecNumber>
    </recommendedName>
    <alternativeName>
        <fullName evidence="6">23S rRNA mA1618 methyltransferase</fullName>
    </alternativeName>
    <alternativeName>
        <fullName evidence="6">rRNA adenine N-6-methyltransferase</fullName>
    </alternativeName>
</protein>
<keyword evidence="8" id="KW-1185">Reference proteome</keyword>
<dbReference type="GO" id="GO:0052907">
    <property type="term" value="F:23S rRNA (adenine(1618)-N(6))-methyltransferase activity"/>
    <property type="evidence" value="ECO:0007669"/>
    <property type="project" value="UniProtKB-EC"/>
</dbReference>
<dbReference type="RefSeq" id="WP_090997788.1">
    <property type="nucleotide sequence ID" value="NZ_FOPP01000014.1"/>
</dbReference>
<dbReference type="NCBIfam" id="NF008725">
    <property type="entry name" value="PRK11727.1"/>
    <property type="match status" value="1"/>
</dbReference>
<evidence type="ECO:0000256" key="2">
    <source>
        <dbReference type="ARBA" id="ARBA00022552"/>
    </source>
</evidence>
<evidence type="ECO:0000313" key="7">
    <source>
        <dbReference type="EMBL" id="SFH47824.1"/>
    </source>
</evidence>
<comment type="catalytic activity">
    <reaction evidence="6">
        <text>adenosine(1618) in 23S rRNA + S-adenosyl-L-methionine = N(6)-methyladenosine(1618) in 23S rRNA + S-adenosyl-L-homocysteine + H(+)</text>
        <dbReference type="Rhea" id="RHEA:16497"/>
        <dbReference type="Rhea" id="RHEA-COMP:10229"/>
        <dbReference type="Rhea" id="RHEA-COMP:10231"/>
        <dbReference type="ChEBI" id="CHEBI:15378"/>
        <dbReference type="ChEBI" id="CHEBI:57856"/>
        <dbReference type="ChEBI" id="CHEBI:59789"/>
        <dbReference type="ChEBI" id="CHEBI:74411"/>
        <dbReference type="ChEBI" id="CHEBI:74449"/>
        <dbReference type="EC" id="2.1.1.181"/>
    </reaction>
</comment>
<evidence type="ECO:0000256" key="4">
    <source>
        <dbReference type="ARBA" id="ARBA00022679"/>
    </source>
</evidence>
<keyword evidence="4 6" id="KW-0808">Transferase</keyword>
<accession>A0A1I3ACL0</accession>
<dbReference type="SUPFAM" id="SSF53335">
    <property type="entry name" value="S-adenosyl-L-methionine-dependent methyltransferases"/>
    <property type="match status" value="1"/>
</dbReference>
<reference evidence="7 8" key="1">
    <citation type="submission" date="2016-10" db="EMBL/GenBank/DDBJ databases">
        <authorList>
            <person name="de Groot N.N."/>
        </authorList>
    </citation>
    <scope>NUCLEOTIDE SEQUENCE [LARGE SCALE GENOMIC DNA]</scope>
    <source>
        <strain evidence="7 8">DSM 18684</strain>
    </source>
</reference>
<comment type="similarity">
    <text evidence="6">Belongs to the methyltransferase superfamily. METTL16/RlmF family.</text>
</comment>